<dbReference type="Pfam" id="PF18480">
    <property type="entry name" value="DUF5615"/>
    <property type="match status" value="1"/>
</dbReference>
<evidence type="ECO:0000313" key="3">
    <source>
        <dbReference type="Proteomes" id="UP000032309"/>
    </source>
</evidence>
<organism evidence="2 3">
    <name type="scientific">Candidatus Brocadia sinica JPN1</name>
    <dbReference type="NCBI Taxonomy" id="1197129"/>
    <lineage>
        <taxon>Bacteria</taxon>
        <taxon>Pseudomonadati</taxon>
        <taxon>Planctomycetota</taxon>
        <taxon>Candidatus Brocadiia</taxon>
        <taxon>Candidatus Brocadiales</taxon>
        <taxon>Candidatus Brocadiaceae</taxon>
        <taxon>Candidatus Brocadia</taxon>
    </lineage>
</organism>
<dbReference type="Proteomes" id="UP000032309">
    <property type="component" value="Unassembled WGS sequence"/>
</dbReference>
<dbReference type="RefSeq" id="WP_052563697.1">
    <property type="nucleotide sequence ID" value="NZ_BAFN01000001.1"/>
</dbReference>
<dbReference type="EMBL" id="BAFN01000001">
    <property type="protein sequence ID" value="GAN33617.1"/>
    <property type="molecule type" value="Genomic_DNA"/>
</dbReference>
<comment type="caution">
    <text evidence="2">The sequence shown here is derived from an EMBL/GenBank/DDBJ whole genome shotgun (WGS) entry which is preliminary data.</text>
</comment>
<accession>A0ABQ0JY52</accession>
<proteinExistence type="predicted"/>
<evidence type="ECO:0000313" key="2">
    <source>
        <dbReference type="EMBL" id="GAN33617.1"/>
    </source>
</evidence>
<sequence length="80" mass="9337">MKLLTDHDIYKIIVDFLRKYGHDVVTAKELDLHTASDEMMLEKAKNTDRLFITRDKDFGMLVFLKKELCSGVICLKITPY</sequence>
<dbReference type="InterPro" id="IPR041049">
    <property type="entry name" value="DUF5615"/>
</dbReference>
<reference evidence="3" key="1">
    <citation type="journal article" date="2015" name="Genome Announc.">
        <title>Draft Genome Sequence of an Anaerobic Ammonium-Oxidizing Bacterium, "Candidatus Brocadia sinica".</title>
        <authorList>
            <person name="Oshiki M."/>
            <person name="Shinyako-Hata K."/>
            <person name="Satoh H."/>
            <person name="Okabe S."/>
        </authorList>
    </citation>
    <scope>NUCLEOTIDE SEQUENCE [LARGE SCALE GENOMIC DNA]</scope>
    <source>
        <strain evidence="3">JPN1</strain>
    </source>
</reference>
<gene>
    <name evidence="2" type="ORF">BROSI_A2143</name>
</gene>
<name>A0ABQ0JY52_9BACT</name>
<protein>
    <recommendedName>
        <fullName evidence="1">DUF5615 domain-containing protein</fullName>
    </recommendedName>
</protein>
<feature type="domain" description="DUF5615" evidence="1">
    <location>
        <begin position="1"/>
        <end position="75"/>
    </location>
</feature>
<keyword evidence="3" id="KW-1185">Reference proteome</keyword>
<evidence type="ECO:0000259" key="1">
    <source>
        <dbReference type="Pfam" id="PF18480"/>
    </source>
</evidence>